<comment type="subunit">
    <text evidence="3 13">Monomer.</text>
</comment>
<dbReference type="HAMAP" id="MF_00233">
    <property type="entry name" value="LolB"/>
    <property type="match status" value="1"/>
</dbReference>
<keyword evidence="7 13" id="KW-0653">Protein transport</keyword>
<dbReference type="CDD" id="cd16326">
    <property type="entry name" value="LolB"/>
    <property type="match status" value="1"/>
</dbReference>
<evidence type="ECO:0000256" key="13">
    <source>
        <dbReference type="HAMAP-Rule" id="MF_00233"/>
    </source>
</evidence>
<keyword evidence="12 13" id="KW-0449">Lipoprotein</keyword>
<evidence type="ECO:0000256" key="10">
    <source>
        <dbReference type="ARBA" id="ARBA00023186"/>
    </source>
</evidence>
<dbReference type="PROSITE" id="PS51257">
    <property type="entry name" value="PROKAR_LIPOPROTEIN"/>
    <property type="match status" value="1"/>
</dbReference>
<evidence type="ECO:0000256" key="2">
    <source>
        <dbReference type="ARBA" id="ARBA00009696"/>
    </source>
</evidence>
<dbReference type="GO" id="GO:0044874">
    <property type="term" value="P:lipoprotein localization to outer membrane"/>
    <property type="evidence" value="ECO:0007669"/>
    <property type="project" value="UniProtKB-UniRule"/>
</dbReference>
<comment type="function">
    <text evidence="13">Plays a critical role in the incorporation of lipoproteins in the outer membrane after they are released by the LolA protein.</text>
</comment>
<sequence length="208" mass="23678">MLHFIRSARTAYLLAISLLLVSCTTSNTLVNRDWQVHQALVTNTHYWTLQGRLNIRQANNSDTVSINWQQIEQDFEINLSGALGIGATMISGNQNGIRLQQGNDNPIEATNLAELSRDYLGYEFPAEALHYWVRGIPSPHSTATMEFNENQLLASLKQRDAQGNNWQLEYDRYQDSDGLSLPGRIRMTHPDYRLTFIIQSWQTRPGGN</sequence>
<evidence type="ECO:0000256" key="1">
    <source>
        <dbReference type="ARBA" id="ARBA00004459"/>
    </source>
</evidence>
<dbReference type="EMBL" id="NVWI01000002">
    <property type="protein sequence ID" value="PCJ42629.1"/>
    <property type="molecule type" value="Genomic_DNA"/>
</dbReference>
<protein>
    <recommendedName>
        <fullName evidence="4 13">Outer-membrane lipoprotein LolB</fullName>
    </recommendedName>
</protein>
<dbReference type="InterPro" id="IPR029046">
    <property type="entry name" value="LolA/LolB/LppX"/>
</dbReference>
<evidence type="ECO:0000313" key="15">
    <source>
        <dbReference type="EMBL" id="PCJ42629.1"/>
    </source>
</evidence>
<dbReference type="Gene3D" id="2.50.20.10">
    <property type="entry name" value="Lipoprotein localisation LolA/LolB/LppX"/>
    <property type="match status" value="1"/>
</dbReference>
<feature type="signal peptide" evidence="14">
    <location>
        <begin position="1"/>
        <end position="28"/>
    </location>
</feature>
<dbReference type="Proteomes" id="UP000228987">
    <property type="component" value="Unassembled WGS sequence"/>
</dbReference>
<evidence type="ECO:0000256" key="6">
    <source>
        <dbReference type="ARBA" id="ARBA00022729"/>
    </source>
</evidence>
<evidence type="ECO:0000256" key="12">
    <source>
        <dbReference type="ARBA" id="ARBA00023288"/>
    </source>
</evidence>
<keyword evidence="11 13" id="KW-0998">Cell outer membrane</keyword>
<evidence type="ECO:0000256" key="11">
    <source>
        <dbReference type="ARBA" id="ARBA00023237"/>
    </source>
</evidence>
<dbReference type="AlphaFoldDB" id="A0A2A5CFI6"/>
<organism evidence="15 16">
    <name type="scientific">SAR86 cluster bacterium</name>
    <dbReference type="NCBI Taxonomy" id="2030880"/>
    <lineage>
        <taxon>Bacteria</taxon>
        <taxon>Pseudomonadati</taxon>
        <taxon>Pseudomonadota</taxon>
        <taxon>Gammaproteobacteria</taxon>
        <taxon>SAR86 cluster</taxon>
    </lineage>
</organism>
<accession>A0A2A5CFI6</accession>
<dbReference type="NCBIfam" id="TIGR00548">
    <property type="entry name" value="lolB"/>
    <property type="match status" value="1"/>
</dbReference>
<keyword evidence="9 13" id="KW-0564">Palmitate</keyword>
<dbReference type="GO" id="GO:0009279">
    <property type="term" value="C:cell outer membrane"/>
    <property type="evidence" value="ECO:0007669"/>
    <property type="project" value="UniProtKB-SubCell"/>
</dbReference>
<evidence type="ECO:0000313" key="16">
    <source>
        <dbReference type="Proteomes" id="UP000228987"/>
    </source>
</evidence>
<evidence type="ECO:0000256" key="9">
    <source>
        <dbReference type="ARBA" id="ARBA00023139"/>
    </source>
</evidence>
<evidence type="ECO:0000256" key="14">
    <source>
        <dbReference type="SAM" id="SignalP"/>
    </source>
</evidence>
<comment type="caution">
    <text evidence="15">The sequence shown here is derived from an EMBL/GenBank/DDBJ whole genome shotgun (WGS) entry which is preliminary data.</text>
</comment>
<dbReference type="GO" id="GO:0015031">
    <property type="term" value="P:protein transport"/>
    <property type="evidence" value="ECO:0007669"/>
    <property type="project" value="UniProtKB-KW"/>
</dbReference>
<reference evidence="16" key="1">
    <citation type="submission" date="2017-08" db="EMBL/GenBank/DDBJ databases">
        <title>A dynamic microbial community with high functional redundancy inhabits the cold, oxic subseafloor aquifer.</title>
        <authorList>
            <person name="Tully B.J."/>
            <person name="Wheat C.G."/>
            <person name="Glazer B.T."/>
            <person name="Huber J.A."/>
        </authorList>
    </citation>
    <scope>NUCLEOTIDE SEQUENCE [LARGE SCALE GENOMIC DNA]</scope>
</reference>
<gene>
    <name evidence="13 15" type="primary">lolB</name>
    <name evidence="15" type="ORF">COA71_03720</name>
</gene>
<evidence type="ECO:0000256" key="8">
    <source>
        <dbReference type="ARBA" id="ARBA00023136"/>
    </source>
</evidence>
<keyword evidence="8 13" id="KW-0472">Membrane</keyword>
<evidence type="ECO:0000256" key="3">
    <source>
        <dbReference type="ARBA" id="ARBA00011245"/>
    </source>
</evidence>
<evidence type="ECO:0000256" key="5">
    <source>
        <dbReference type="ARBA" id="ARBA00022448"/>
    </source>
</evidence>
<keyword evidence="6 13" id="KW-0732">Signal</keyword>
<keyword evidence="5 13" id="KW-0813">Transport</keyword>
<comment type="subcellular location">
    <subcellularLocation>
        <location evidence="1 13">Cell outer membrane</location>
        <topology evidence="1 13">Lipid-anchor</topology>
    </subcellularLocation>
</comment>
<evidence type="ECO:0000256" key="7">
    <source>
        <dbReference type="ARBA" id="ARBA00022927"/>
    </source>
</evidence>
<evidence type="ECO:0000256" key="4">
    <source>
        <dbReference type="ARBA" id="ARBA00016202"/>
    </source>
</evidence>
<keyword evidence="10 13" id="KW-0143">Chaperone</keyword>
<dbReference type="SUPFAM" id="SSF89392">
    <property type="entry name" value="Prokaryotic lipoproteins and lipoprotein localization factors"/>
    <property type="match status" value="1"/>
</dbReference>
<feature type="chain" id="PRO_5012653001" description="Outer-membrane lipoprotein LolB" evidence="14">
    <location>
        <begin position="29"/>
        <end position="208"/>
    </location>
</feature>
<name>A0A2A5CFI6_9GAMM</name>
<comment type="similarity">
    <text evidence="2 13">Belongs to the LolB family.</text>
</comment>
<proteinExistence type="inferred from homology"/>
<dbReference type="Pfam" id="PF03550">
    <property type="entry name" value="LolB"/>
    <property type="match status" value="1"/>
</dbReference>
<dbReference type="InterPro" id="IPR004565">
    <property type="entry name" value="OM_lipoprot_LolB"/>
</dbReference>